<dbReference type="InterPro" id="IPR021354">
    <property type="entry name" value="DUF2975"/>
</dbReference>
<evidence type="ECO:0000313" key="2">
    <source>
        <dbReference type="EMBL" id="GAA0774079.1"/>
    </source>
</evidence>
<protein>
    <submittedName>
        <fullName evidence="2">DUF2975 domain-containing protein</fullName>
    </submittedName>
</protein>
<evidence type="ECO:0000256" key="1">
    <source>
        <dbReference type="SAM" id="Phobius"/>
    </source>
</evidence>
<dbReference type="EMBL" id="BAAACI010000006">
    <property type="protein sequence ID" value="GAA0774079.1"/>
    <property type="molecule type" value="Genomic_DNA"/>
</dbReference>
<dbReference type="RefSeq" id="WP_343826587.1">
    <property type="nucleotide sequence ID" value="NZ_BAAACI010000006.1"/>
</dbReference>
<keyword evidence="3" id="KW-1185">Reference proteome</keyword>
<proteinExistence type="predicted"/>
<accession>A0ABN1KRD9</accession>
<gene>
    <name evidence="2" type="ORF">GCM10008908_23300</name>
</gene>
<feature type="transmembrane region" description="Helical" evidence="1">
    <location>
        <begin position="12"/>
        <end position="36"/>
    </location>
</feature>
<organism evidence="2 3">
    <name type="scientific">Clostridium subterminale</name>
    <dbReference type="NCBI Taxonomy" id="1550"/>
    <lineage>
        <taxon>Bacteria</taxon>
        <taxon>Bacillati</taxon>
        <taxon>Bacillota</taxon>
        <taxon>Clostridia</taxon>
        <taxon>Eubacteriales</taxon>
        <taxon>Clostridiaceae</taxon>
        <taxon>Clostridium</taxon>
    </lineage>
</organism>
<feature type="transmembrane region" description="Helical" evidence="1">
    <location>
        <begin position="48"/>
        <end position="69"/>
    </location>
</feature>
<evidence type="ECO:0000313" key="3">
    <source>
        <dbReference type="Proteomes" id="UP001501047"/>
    </source>
</evidence>
<feature type="transmembrane region" description="Helical" evidence="1">
    <location>
        <begin position="118"/>
        <end position="142"/>
    </location>
</feature>
<reference evidence="2 3" key="1">
    <citation type="journal article" date="2019" name="Int. J. Syst. Evol. Microbiol.">
        <title>The Global Catalogue of Microorganisms (GCM) 10K type strain sequencing project: providing services to taxonomists for standard genome sequencing and annotation.</title>
        <authorList>
            <consortium name="The Broad Institute Genomics Platform"/>
            <consortium name="The Broad Institute Genome Sequencing Center for Infectious Disease"/>
            <person name="Wu L."/>
            <person name="Ma J."/>
        </authorList>
    </citation>
    <scope>NUCLEOTIDE SEQUENCE [LARGE SCALE GENOMIC DNA]</scope>
    <source>
        <strain evidence="2 3">JCM 1417</strain>
    </source>
</reference>
<dbReference type="Proteomes" id="UP001501047">
    <property type="component" value="Unassembled WGS sequence"/>
</dbReference>
<keyword evidence="1" id="KW-0472">Membrane</keyword>
<name>A0ABN1KRD9_CLOSU</name>
<sequence length="154" mass="16832">MEKTINAKILNILVTLGIILTLLGLIATPLITTAFFKSALLQPNSPLIIVIVACIYLCSVPYVIALIKLRKMCNLIGENDLFSIDATKSLRIISICAFSEIILFNGCAIYLLCIYDVFLYALSIIPIVLVTFISLVIGFIALSSAQFLEQASNN</sequence>
<feature type="transmembrane region" description="Helical" evidence="1">
    <location>
        <begin position="90"/>
        <end position="112"/>
    </location>
</feature>
<dbReference type="Pfam" id="PF11188">
    <property type="entry name" value="DUF2975"/>
    <property type="match status" value="1"/>
</dbReference>
<keyword evidence="1" id="KW-0812">Transmembrane</keyword>
<keyword evidence="1" id="KW-1133">Transmembrane helix</keyword>
<comment type="caution">
    <text evidence="2">The sequence shown here is derived from an EMBL/GenBank/DDBJ whole genome shotgun (WGS) entry which is preliminary data.</text>
</comment>